<feature type="transmembrane region" description="Helical" evidence="9">
    <location>
        <begin position="320"/>
        <end position="342"/>
    </location>
</feature>
<evidence type="ECO:0000256" key="1">
    <source>
        <dbReference type="ARBA" id="ARBA00004651"/>
    </source>
</evidence>
<keyword evidence="11" id="KW-1185">Reference proteome</keyword>
<evidence type="ECO:0000256" key="6">
    <source>
        <dbReference type="ARBA" id="ARBA00022989"/>
    </source>
</evidence>
<dbReference type="PANTHER" id="PTHR42865">
    <property type="entry name" value="PROTON/GLUTAMATE-ASPARTATE SYMPORTER"/>
    <property type="match status" value="1"/>
</dbReference>
<keyword evidence="3" id="KW-1003">Cell membrane</keyword>
<feature type="transmembrane region" description="Helical" evidence="9">
    <location>
        <begin position="78"/>
        <end position="100"/>
    </location>
</feature>
<comment type="subcellular location">
    <subcellularLocation>
        <location evidence="1">Cell membrane</location>
        <topology evidence="1">Multi-pass membrane protein</topology>
    </subcellularLocation>
</comment>
<dbReference type="PANTHER" id="PTHR42865:SF7">
    <property type="entry name" value="PROTON_GLUTAMATE-ASPARTATE SYMPORTER"/>
    <property type="match status" value="1"/>
</dbReference>
<dbReference type="FunFam" id="1.10.3860.10:FF:000001">
    <property type="entry name" value="C4-dicarboxylate transport protein"/>
    <property type="match status" value="1"/>
</dbReference>
<dbReference type="GO" id="GO:0006835">
    <property type="term" value="P:dicarboxylic acid transport"/>
    <property type="evidence" value="ECO:0007669"/>
    <property type="project" value="TreeGrafter"/>
</dbReference>
<feature type="transmembrane region" description="Helical" evidence="9">
    <location>
        <begin position="209"/>
        <end position="235"/>
    </location>
</feature>
<dbReference type="PRINTS" id="PR00173">
    <property type="entry name" value="EDTRNSPORT"/>
</dbReference>
<keyword evidence="2" id="KW-0813">Transport</keyword>
<sequence>MKKMKLTTKIFIGLAAGVAVGLLLQGAPDIANTYIKPIGTLFINLIKMLIVPLVFSSLIVGAASIGDIKTLGRIGGKTLSYYLLTTAFAVTIGLFLATVFTPGAGLSIPVSGTSKAVESVSLVDTFLNIIPKNPLKGLVEGNMLQIIAFALFLGMGATSLPENKAQPFISFFESVAEIMYKITGFIMSLAPYGVFGLIVPVVASNGASVLIPLIKVIAAVYVGCIIQMAFVYAVTVKGFAGISPLRFMKGILPAAATAFSTSSSSGTLPVSIRTIKENFGVSDKIASFVLPLGATINMGGTSLYQGVCALFIAQVYGIDLTFAQMGTIVLTATLGAIGTAGVPGGGLIMLSIVLTSVGLPLEGLTLIAGIDRILDMARTSINVIGDLAASIVVGASEKEIQYPQGQEQTSKQGREQEREVESATSLS</sequence>
<evidence type="ECO:0000256" key="3">
    <source>
        <dbReference type="ARBA" id="ARBA00022475"/>
    </source>
</evidence>
<name>A0A1M5D3X0_VIBGA</name>
<reference evidence="11" key="1">
    <citation type="submission" date="2016-11" db="EMBL/GenBank/DDBJ databases">
        <authorList>
            <person name="Varghese N."/>
            <person name="Submissions S."/>
        </authorList>
    </citation>
    <scope>NUCLEOTIDE SEQUENCE [LARGE SCALE GENOMIC DNA]</scope>
    <source>
        <strain evidence="11">DSM 21264</strain>
    </source>
</reference>
<feature type="transmembrane region" description="Helical" evidence="9">
    <location>
        <begin position="182"/>
        <end position="203"/>
    </location>
</feature>
<feature type="transmembrane region" description="Helical" evidence="9">
    <location>
        <begin position="143"/>
        <end position="161"/>
    </location>
</feature>
<feature type="compositionally biased region" description="Basic and acidic residues" evidence="8">
    <location>
        <begin position="412"/>
        <end position="421"/>
    </location>
</feature>
<proteinExistence type="predicted"/>
<accession>A0A1M5D3X0</accession>
<evidence type="ECO:0000256" key="2">
    <source>
        <dbReference type="ARBA" id="ARBA00022448"/>
    </source>
</evidence>
<evidence type="ECO:0000256" key="9">
    <source>
        <dbReference type="SAM" id="Phobius"/>
    </source>
</evidence>
<evidence type="ECO:0000256" key="7">
    <source>
        <dbReference type="ARBA" id="ARBA00023136"/>
    </source>
</evidence>
<evidence type="ECO:0000313" key="10">
    <source>
        <dbReference type="EMBL" id="SHF61674.1"/>
    </source>
</evidence>
<keyword evidence="4 9" id="KW-0812">Transmembrane</keyword>
<evidence type="ECO:0000313" key="11">
    <source>
        <dbReference type="Proteomes" id="UP000184159"/>
    </source>
</evidence>
<feature type="region of interest" description="Disordered" evidence="8">
    <location>
        <begin position="402"/>
        <end position="427"/>
    </location>
</feature>
<dbReference type="Proteomes" id="UP000184159">
    <property type="component" value="Unassembled WGS sequence"/>
</dbReference>
<protein>
    <submittedName>
        <fullName evidence="10">Na+/H+-dicarboxylate symporter</fullName>
    </submittedName>
</protein>
<feature type="transmembrane region" description="Helical" evidence="9">
    <location>
        <begin position="348"/>
        <end position="370"/>
    </location>
</feature>
<dbReference type="RefSeq" id="WP_077316258.1">
    <property type="nucleotide sequence ID" value="NZ_FQUH01000013.1"/>
</dbReference>
<organism evidence="10 11">
    <name type="scientific">Vibrio gazogenes DSM 21264 = NBRC 103151</name>
    <dbReference type="NCBI Taxonomy" id="1123492"/>
    <lineage>
        <taxon>Bacteria</taxon>
        <taxon>Pseudomonadati</taxon>
        <taxon>Pseudomonadota</taxon>
        <taxon>Gammaproteobacteria</taxon>
        <taxon>Vibrionales</taxon>
        <taxon>Vibrionaceae</taxon>
        <taxon>Vibrio</taxon>
    </lineage>
</organism>
<dbReference type="InterPro" id="IPR036458">
    <property type="entry name" value="Na:dicarbo_symporter_sf"/>
</dbReference>
<evidence type="ECO:0000256" key="8">
    <source>
        <dbReference type="SAM" id="MobiDB-lite"/>
    </source>
</evidence>
<dbReference type="Gene3D" id="1.10.3860.10">
    <property type="entry name" value="Sodium:dicarboxylate symporter"/>
    <property type="match status" value="1"/>
</dbReference>
<keyword evidence="7 9" id="KW-0472">Membrane</keyword>
<dbReference type="AlphaFoldDB" id="A0A1M5D3X0"/>
<evidence type="ECO:0000256" key="4">
    <source>
        <dbReference type="ARBA" id="ARBA00022692"/>
    </source>
</evidence>
<gene>
    <name evidence="10" type="ORF">SAMN02745781_02758</name>
</gene>
<keyword evidence="6 9" id="KW-1133">Transmembrane helix</keyword>
<dbReference type="GO" id="GO:0015293">
    <property type="term" value="F:symporter activity"/>
    <property type="evidence" value="ECO:0007669"/>
    <property type="project" value="UniProtKB-KW"/>
</dbReference>
<keyword evidence="5" id="KW-0769">Symport</keyword>
<dbReference type="Pfam" id="PF00375">
    <property type="entry name" value="SDF"/>
    <property type="match status" value="1"/>
</dbReference>
<evidence type="ECO:0000256" key="5">
    <source>
        <dbReference type="ARBA" id="ARBA00022847"/>
    </source>
</evidence>
<dbReference type="InterPro" id="IPR001991">
    <property type="entry name" value="Na-dicarboxylate_symporter"/>
</dbReference>
<feature type="transmembrane region" description="Helical" evidence="9">
    <location>
        <begin position="288"/>
        <end position="313"/>
    </location>
</feature>
<dbReference type="EMBL" id="FQUH01000013">
    <property type="protein sequence ID" value="SHF61674.1"/>
    <property type="molecule type" value="Genomic_DNA"/>
</dbReference>
<feature type="transmembrane region" description="Helical" evidence="9">
    <location>
        <begin position="42"/>
        <end position="66"/>
    </location>
</feature>
<dbReference type="SUPFAM" id="SSF118215">
    <property type="entry name" value="Proton glutamate symport protein"/>
    <property type="match status" value="1"/>
</dbReference>
<dbReference type="GO" id="GO:0005886">
    <property type="term" value="C:plasma membrane"/>
    <property type="evidence" value="ECO:0007669"/>
    <property type="project" value="UniProtKB-SubCell"/>
</dbReference>